<sequence>MAANQEHEFVLGHQEQVFSRYDAPYVQTIAASGRSPVQVWGAISSSGLGPLHRIEGPFTASKYVEILREVLLPHVLEGPFPDGFFSLQQDRSPIHCAQKVQHFLEESAISQLPWPPGRADMNVIENVWGLLKRMFVKRNLQDSSKETLWAALNEEWEKLRLDDQLPSALFQSLPRRMRDVISSQGGSIKL</sequence>
<protein>
    <submittedName>
        <fullName evidence="1">Uncharacterized protein</fullName>
    </submittedName>
</protein>
<proteinExistence type="predicted"/>
<accession>A0AC60R399</accession>
<dbReference type="Proteomes" id="UP000805193">
    <property type="component" value="Unassembled WGS sequence"/>
</dbReference>
<reference evidence="1 2" key="1">
    <citation type="journal article" date="2020" name="Cell">
        <title>Large-Scale Comparative Analyses of Tick Genomes Elucidate Their Genetic Diversity and Vector Capacities.</title>
        <authorList>
            <consortium name="Tick Genome and Microbiome Consortium (TIGMIC)"/>
            <person name="Jia N."/>
            <person name="Wang J."/>
            <person name="Shi W."/>
            <person name="Du L."/>
            <person name="Sun Y."/>
            <person name="Zhan W."/>
            <person name="Jiang J.F."/>
            <person name="Wang Q."/>
            <person name="Zhang B."/>
            <person name="Ji P."/>
            <person name="Bell-Sakyi L."/>
            <person name="Cui X.M."/>
            <person name="Yuan T.T."/>
            <person name="Jiang B.G."/>
            <person name="Yang W.F."/>
            <person name="Lam T.T."/>
            <person name="Chang Q.C."/>
            <person name="Ding S.J."/>
            <person name="Wang X.J."/>
            <person name="Zhu J.G."/>
            <person name="Ruan X.D."/>
            <person name="Zhao L."/>
            <person name="Wei J.T."/>
            <person name="Ye R.Z."/>
            <person name="Que T.C."/>
            <person name="Du C.H."/>
            <person name="Zhou Y.H."/>
            <person name="Cheng J.X."/>
            <person name="Dai P.F."/>
            <person name="Guo W.B."/>
            <person name="Han X.H."/>
            <person name="Huang E.J."/>
            <person name="Li L.F."/>
            <person name="Wei W."/>
            <person name="Gao Y.C."/>
            <person name="Liu J.Z."/>
            <person name="Shao H.Z."/>
            <person name="Wang X."/>
            <person name="Wang C.C."/>
            <person name="Yang T.C."/>
            <person name="Huo Q.B."/>
            <person name="Li W."/>
            <person name="Chen H.Y."/>
            <person name="Chen S.E."/>
            <person name="Zhou L.G."/>
            <person name="Ni X.B."/>
            <person name="Tian J.H."/>
            <person name="Sheng Y."/>
            <person name="Liu T."/>
            <person name="Pan Y.S."/>
            <person name="Xia L.Y."/>
            <person name="Li J."/>
            <person name="Zhao F."/>
            <person name="Cao W.C."/>
        </authorList>
    </citation>
    <scope>NUCLEOTIDE SEQUENCE [LARGE SCALE GENOMIC DNA]</scope>
    <source>
        <strain evidence="1">Iper-2018</strain>
    </source>
</reference>
<dbReference type="EMBL" id="JABSTQ010000023">
    <property type="protein sequence ID" value="KAG0445740.1"/>
    <property type="molecule type" value="Genomic_DNA"/>
</dbReference>
<comment type="caution">
    <text evidence="1">The sequence shown here is derived from an EMBL/GenBank/DDBJ whole genome shotgun (WGS) entry which is preliminary data.</text>
</comment>
<name>A0AC60R399_IXOPE</name>
<evidence type="ECO:0000313" key="1">
    <source>
        <dbReference type="EMBL" id="KAG0445740.1"/>
    </source>
</evidence>
<organism evidence="1 2">
    <name type="scientific">Ixodes persulcatus</name>
    <name type="common">Taiga tick</name>
    <dbReference type="NCBI Taxonomy" id="34615"/>
    <lineage>
        <taxon>Eukaryota</taxon>
        <taxon>Metazoa</taxon>
        <taxon>Ecdysozoa</taxon>
        <taxon>Arthropoda</taxon>
        <taxon>Chelicerata</taxon>
        <taxon>Arachnida</taxon>
        <taxon>Acari</taxon>
        <taxon>Parasitiformes</taxon>
        <taxon>Ixodida</taxon>
        <taxon>Ixodoidea</taxon>
        <taxon>Ixodidae</taxon>
        <taxon>Ixodinae</taxon>
        <taxon>Ixodes</taxon>
    </lineage>
</organism>
<gene>
    <name evidence="1" type="ORF">HPB47_014097</name>
</gene>
<keyword evidence="2" id="KW-1185">Reference proteome</keyword>
<evidence type="ECO:0000313" key="2">
    <source>
        <dbReference type="Proteomes" id="UP000805193"/>
    </source>
</evidence>